<keyword evidence="2" id="KW-0732">Signal</keyword>
<protein>
    <recommendedName>
        <fullName evidence="5">Transmembrane protein</fullName>
    </recommendedName>
</protein>
<accession>A0A8T1XJB7</accession>
<dbReference type="AlphaFoldDB" id="A0A8T1XJB7"/>
<keyword evidence="4" id="KW-1185">Reference proteome</keyword>
<organism evidence="3 4">
    <name type="scientific">Arabidopsis thaliana x Arabidopsis arenosa</name>
    <dbReference type="NCBI Taxonomy" id="1240361"/>
    <lineage>
        <taxon>Eukaryota</taxon>
        <taxon>Viridiplantae</taxon>
        <taxon>Streptophyta</taxon>
        <taxon>Embryophyta</taxon>
        <taxon>Tracheophyta</taxon>
        <taxon>Spermatophyta</taxon>
        <taxon>Magnoliopsida</taxon>
        <taxon>eudicotyledons</taxon>
        <taxon>Gunneridae</taxon>
        <taxon>Pentapetalae</taxon>
        <taxon>rosids</taxon>
        <taxon>malvids</taxon>
        <taxon>Brassicales</taxon>
        <taxon>Brassicaceae</taxon>
        <taxon>Camelineae</taxon>
        <taxon>Arabidopsis</taxon>
    </lineage>
</organism>
<keyword evidence="1" id="KW-0812">Transmembrane</keyword>
<feature type="signal peptide" evidence="2">
    <location>
        <begin position="1"/>
        <end position="27"/>
    </location>
</feature>
<evidence type="ECO:0000256" key="1">
    <source>
        <dbReference type="SAM" id="Phobius"/>
    </source>
</evidence>
<feature type="chain" id="PRO_5035742101" description="Transmembrane protein" evidence="2">
    <location>
        <begin position="28"/>
        <end position="83"/>
    </location>
</feature>
<proteinExistence type="predicted"/>
<dbReference type="Proteomes" id="UP000694240">
    <property type="component" value="Chromosome 13"/>
</dbReference>
<evidence type="ECO:0000313" key="4">
    <source>
        <dbReference type="Proteomes" id="UP000694240"/>
    </source>
</evidence>
<dbReference type="EMBL" id="JAEFBK010000013">
    <property type="protein sequence ID" value="KAG7534646.1"/>
    <property type="molecule type" value="Genomic_DNA"/>
</dbReference>
<comment type="caution">
    <text evidence="3">The sequence shown here is derived from an EMBL/GenBank/DDBJ whole genome shotgun (WGS) entry which is preliminary data.</text>
</comment>
<sequence>MGDIKRLLILSILILLFLSQSLLLCSGLGDDEAGVTRKLGAFIKKGARYGRRPTTTSDSATLLSGSFHMITCLATSFLLSLLF</sequence>
<keyword evidence="1" id="KW-1133">Transmembrane helix</keyword>
<evidence type="ECO:0000256" key="2">
    <source>
        <dbReference type="SAM" id="SignalP"/>
    </source>
</evidence>
<feature type="transmembrane region" description="Helical" evidence="1">
    <location>
        <begin position="62"/>
        <end position="82"/>
    </location>
</feature>
<keyword evidence="1" id="KW-0472">Membrane</keyword>
<evidence type="ECO:0000313" key="3">
    <source>
        <dbReference type="EMBL" id="KAG7534646.1"/>
    </source>
</evidence>
<gene>
    <name evidence="3" type="ORF">ISN45_Aa08g021750</name>
</gene>
<reference evidence="3 4" key="1">
    <citation type="submission" date="2020-12" db="EMBL/GenBank/DDBJ databases">
        <title>Concerted genomic and epigenomic changes stabilize Arabidopsis allopolyploids.</title>
        <authorList>
            <person name="Chen Z."/>
        </authorList>
    </citation>
    <scope>NUCLEOTIDE SEQUENCE [LARGE SCALE GENOMIC DNA]</scope>
    <source>
        <strain evidence="3">Allo738</strain>
        <tissue evidence="3">Leaf</tissue>
    </source>
</reference>
<evidence type="ECO:0008006" key="5">
    <source>
        <dbReference type="Google" id="ProtNLM"/>
    </source>
</evidence>
<name>A0A8T1XJB7_9BRAS</name>